<dbReference type="AlphaFoldDB" id="A0A1V0TKC6"/>
<dbReference type="STRING" id="553510.B1H19_03745"/>
<dbReference type="InterPro" id="IPR036102">
    <property type="entry name" value="OsmC/Ohrsf"/>
</dbReference>
<dbReference type="PANTHER" id="PTHR39624">
    <property type="entry name" value="PROTEIN INVOLVED IN RIMO-MEDIATED BETA-METHYLTHIOLATION OF RIBOSOMAL PROTEIN S12 YCAO"/>
    <property type="match status" value="1"/>
</dbReference>
<proteinExistence type="predicted"/>
<dbReference type="SUPFAM" id="SSF82784">
    <property type="entry name" value="OsmC-like"/>
    <property type="match status" value="1"/>
</dbReference>
<dbReference type="PANTHER" id="PTHR39624:SF2">
    <property type="entry name" value="OSMC-LIKE PROTEIN"/>
    <property type="match status" value="1"/>
</dbReference>
<evidence type="ECO:0000313" key="1">
    <source>
        <dbReference type="EMBL" id="ARF53397.1"/>
    </source>
</evidence>
<protein>
    <submittedName>
        <fullName evidence="1">Osmotically inducible protein OsmC</fullName>
    </submittedName>
</protein>
<dbReference type="OrthoDB" id="9811389at2"/>
<dbReference type="RefSeq" id="WP_083102887.1">
    <property type="nucleotide sequence ID" value="NZ_CP020569.1"/>
</dbReference>
<sequence length="135" mass="14881">MSSRRIEVSFTYGESYRIRVRGHELVVDQPVEAGGGDSGPTPVELFVASLVSCIAYYAGRYLDRHGLPRGELRAAADFEMADDGPARVTRVRIRVHVPTPLTGNRKEALRAVVQHCTVHNSLLRPPEVSIDVDVT</sequence>
<keyword evidence="2" id="KW-1185">Reference proteome</keyword>
<dbReference type="KEGG" id="sgv:B1H19_03745"/>
<reference evidence="1 2" key="1">
    <citation type="submission" date="2017-04" db="EMBL/GenBank/DDBJ databases">
        <title>Complete Genome Sequence of Streptomyces gilvosporeus F607, a Capable Producer of Natamycin.</title>
        <authorList>
            <person name="Zong G."/>
            <person name="Zhong C."/>
            <person name="Fu J."/>
            <person name="Qin R."/>
            <person name="Cao G."/>
        </authorList>
    </citation>
    <scope>NUCLEOTIDE SEQUENCE [LARGE SCALE GENOMIC DNA]</scope>
    <source>
        <strain evidence="1 2">F607</strain>
    </source>
</reference>
<evidence type="ECO:0000313" key="2">
    <source>
        <dbReference type="Proteomes" id="UP000192726"/>
    </source>
</evidence>
<dbReference type="Proteomes" id="UP000192726">
    <property type="component" value="Chromosome"/>
</dbReference>
<name>A0A1V0TKC6_9ACTN</name>
<organism evidence="1 2">
    <name type="scientific">Streptomyces gilvosporeus</name>
    <dbReference type="NCBI Taxonomy" id="553510"/>
    <lineage>
        <taxon>Bacteria</taxon>
        <taxon>Bacillati</taxon>
        <taxon>Actinomycetota</taxon>
        <taxon>Actinomycetes</taxon>
        <taxon>Kitasatosporales</taxon>
        <taxon>Streptomycetaceae</taxon>
        <taxon>Streptomyces</taxon>
    </lineage>
</organism>
<dbReference type="EMBL" id="CP020569">
    <property type="protein sequence ID" value="ARF53397.1"/>
    <property type="molecule type" value="Genomic_DNA"/>
</dbReference>
<dbReference type="InterPro" id="IPR003718">
    <property type="entry name" value="OsmC/Ohr_fam"/>
</dbReference>
<gene>
    <name evidence="1" type="ORF">B1H19_03745</name>
</gene>
<dbReference type="InterPro" id="IPR015946">
    <property type="entry name" value="KH_dom-like_a/b"/>
</dbReference>
<accession>A0A1V0TKC6</accession>
<dbReference type="Pfam" id="PF02566">
    <property type="entry name" value="OsmC"/>
    <property type="match status" value="1"/>
</dbReference>
<dbReference type="Gene3D" id="3.30.300.20">
    <property type="match status" value="1"/>
</dbReference>